<feature type="region of interest" description="Disordered" evidence="1">
    <location>
        <begin position="129"/>
        <end position="150"/>
    </location>
</feature>
<reference evidence="2 3" key="1">
    <citation type="submission" date="2006-01" db="EMBL/GenBank/DDBJ databases">
        <title>Complete sequence of Anaeromyxobacter dehalogenans 2CP-C.</title>
        <authorList>
            <consortium name="US DOE Joint Genome Institute"/>
            <person name="Copeland A."/>
            <person name="Lucas S."/>
            <person name="Lapidus A."/>
            <person name="Barry K."/>
            <person name="Detter J.C."/>
            <person name="Glavina T."/>
            <person name="Hammon N."/>
            <person name="Israni S."/>
            <person name="Pitluck S."/>
            <person name="Brettin T."/>
            <person name="Bruce D."/>
            <person name="Han C."/>
            <person name="Tapia R."/>
            <person name="Gilna P."/>
            <person name="Kiss H."/>
            <person name="Schmutz J."/>
            <person name="Larimer F."/>
            <person name="Land M."/>
            <person name="Kyrpides N."/>
            <person name="Anderson I."/>
            <person name="Sanford R.A."/>
            <person name="Ritalahti K.M."/>
            <person name="Thomas H.S."/>
            <person name="Kirby J.R."/>
            <person name="Zhulin I.B."/>
            <person name="Loeffler F.E."/>
            <person name="Richardson P."/>
        </authorList>
    </citation>
    <scope>NUCLEOTIDE SEQUENCE [LARGE SCALE GENOMIC DNA]</scope>
    <source>
        <strain evidence="2 3">2CP-C</strain>
    </source>
</reference>
<sequence length="450" mass="46446">MRARRSRAERVAIRRREWEARFHGARRASALGAGERGRGCAGTAVAPRPGVLADRPSRRALPLLLLLTTPGAALAAEADAAPAAAQAGGKADAVPAVVQADGKALAAPAADAAARTARVEVVRAAPLPAAPAPAPRSAPPAPIAPPPSPVAEPIRARREGLQIEVGGQVFVGGAADARDDWKRDVALDRARIEVRGSMPGLLTVIEADVADTKPLKDAFVRLDGPSSTRLTAGRFKPPFLERETASAWKLPRIGRGVVNDYLVDRNELGGRRVGAMGAVRPWDGALEVSAGVFQGTPNGDEKPPQDYVARAAVRLAGAIELGAAGYRAGRSAPDAPRREAGSAFAALDAGPLAVSLEALAGHIEQGTFTAGLGLVEYTIPVGKRLRVTPMAGVEALRLRAPVQGTGSSAVAGAVLGFGEGLKLKVQGERARRPGEKAPANAIAVQLATRF</sequence>
<gene>
    <name evidence="2" type="ordered locus">Adeh_3315</name>
</gene>
<dbReference type="InterPro" id="IPR023614">
    <property type="entry name" value="Porin_dom_sf"/>
</dbReference>
<dbReference type="HOGENOM" id="CLU_672024_0_0_7"/>
<proteinExistence type="predicted"/>
<feature type="region of interest" description="Disordered" evidence="1">
    <location>
        <begin position="31"/>
        <end position="51"/>
    </location>
</feature>
<dbReference type="STRING" id="290397.Adeh_3315"/>
<evidence type="ECO:0008006" key="4">
    <source>
        <dbReference type="Google" id="ProtNLM"/>
    </source>
</evidence>
<dbReference type="Proteomes" id="UP000001935">
    <property type="component" value="Chromosome"/>
</dbReference>
<protein>
    <recommendedName>
        <fullName evidence="4">Phosphate-selective porin O and P</fullName>
    </recommendedName>
</protein>
<evidence type="ECO:0000313" key="2">
    <source>
        <dbReference type="EMBL" id="ABC83082.1"/>
    </source>
</evidence>
<evidence type="ECO:0000256" key="1">
    <source>
        <dbReference type="SAM" id="MobiDB-lite"/>
    </source>
</evidence>
<dbReference type="EMBL" id="CP000251">
    <property type="protein sequence ID" value="ABC83082.1"/>
    <property type="molecule type" value="Genomic_DNA"/>
</dbReference>
<accession>Q2IES3</accession>
<evidence type="ECO:0000313" key="3">
    <source>
        <dbReference type="Proteomes" id="UP000001935"/>
    </source>
</evidence>
<dbReference type="KEGG" id="ade:Adeh_3315"/>
<dbReference type="AlphaFoldDB" id="Q2IES3"/>
<dbReference type="Gene3D" id="2.40.160.10">
    <property type="entry name" value="Porin"/>
    <property type="match status" value="1"/>
</dbReference>
<name>Q2IES3_ANADE</name>
<organism evidence="2 3">
    <name type="scientific">Anaeromyxobacter dehalogenans (strain 2CP-C)</name>
    <dbReference type="NCBI Taxonomy" id="290397"/>
    <lineage>
        <taxon>Bacteria</taxon>
        <taxon>Pseudomonadati</taxon>
        <taxon>Myxococcota</taxon>
        <taxon>Myxococcia</taxon>
        <taxon>Myxococcales</taxon>
        <taxon>Cystobacterineae</taxon>
        <taxon>Anaeromyxobacteraceae</taxon>
        <taxon>Anaeromyxobacter</taxon>
    </lineage>
</organism>